<dbReference type="KEGG" id="gim:F1728_24720"/>
<dbReference type="Proteomes" id="UP000427281">
    <property type="component" value="Chromosome"/>
</dbReference>
<gene>
    <name evidence="1" type="ORF">F1728_24720</name>
</gene>
<evidence type="ECO:0000313" key="1">
    <source>
        <dbReference type="EMBL" id="QGQ25687.1"/>
    </source>
</evidence>
<dbReference type="AlphaFoldDB" id="A0A6I6AH30"/>
<accession>A0A6I6AH30</accession>
<proteinExistence type="predicted"/>
<evidence type="ECO:0000313" key="2">
    <source>
        <dbReference type="Proteomes" id="UP000427281"/>
    </source>
</evidence>
<dbReference type="EMBL" id="CP043930">
    <property type="protein sequence ID" value="QGQ25687.1"/>
    <property type="molecule type" value="Genomic_DNA"/>
</dbReference>
<sequence>MTFLPYTRHIYADSIQMTSGFESYSPLAHPTGASYVIRVPRARSLPAASFRFHLAVDTLAVRLRVPVIKASIGTYTRQVTSRIAFAYRLTASGRDAARHA</sequence>
<organism evidence="1 2">
    <name type="scientific">Gimesia benthica</name>
    <dbReference type="NCBI Taxonomy" id="2608982"/>
    <lineage>
        <taxon>Bacteria</taxon>
        <taxon>Pseudomonadati</taxon>
        <taxon>Planctomycetota</taxon>
        <taxon>Planctomycetia</taxon>
        <taxon>Planctomycetales</taxon>
        <taxon>Planctomycetaceae</taxon>
        <taxon>Gimesia</taxon>
    </lineage>
</organism>
<protein>
    <submittedName>
        <fullName evidence="1">Uncharacterized protein</fullName>
    </submittedName>
</protein>
<keyword evidence="2" id="KW-1185">Reference proteome</keyword>
<reference evidence="1 2" key="1">
    <citation type="submission" date="2019-09" db="EMBL/GenBank/DDBJ databases">
        <title>Gimesia benthica sp. nov., a novel bacterium isolated from deep-sea water of the Northwest Indian Ocean.</title>
        <authorList>
            <person name="Dai X."/>
        </authorList>
    </citation>
    <scope>NUCLEOTIDE SEQUENCE [LARGE SCALE GENOMIC DNA]</scope>
    <source>
        <strain evidence="1 2">E7</strain>
    </source>
</reference>
<name>A0A6I6AH30_9PLAN</name>